<dbReference type="GO" id="GO:0016887">
    <property type="term" value="F:ATP hydrolysis activity"/>
    <property type="evidence" value="ECO:0007669"/>
    <property type="project" value="InterPro"/>
</dbReference>
<dbReference type="InterPro" id="IPR003593">
    <property type="entry name" value="AAA+_ATPase"/>
</dbReference>
<dbReference type="CDD" id="cd03219">
    <property type="entry name" value="ABC_Mj1267_LivG_branched"/>
    <property type="match status" value="1"/>
</dbReference>
<reference evidence="5" key="1">
    <citation type="submission" date="2022-04" db="EMBL/GenBank/DDBJ databases">
        <title>Desulfatitalea alkaliphila sp. nov., a novel anaerobic sulfate-reducing bacterium isolated from terrestrial mud volcano, Taman Peninsula, Russia.</title>
        <authorList>
            <person name="Khomyakova M.A."/>
            <person name="Merkel A.Y."/>
            <person name="Slobodkin A.I."/>
        </authorList>
    </citation>
    <scope>NUCLEOTIDE SEQUENCE</scope>
    <source>
        <strain evidence="5">M08but</strain>
    </source>
</reference>
<dbReference type="Pfam" id="PF00005">
    <property type="entry name" value="ABC_tran"/>
    <property type="match status" value="1"/>
</dbReference>
<dbReference type="AlphaFoldDB" id="A0AA41RDP4"/>
<dbReference type="PANTHER" id="PTHR45772">
    <property type="entry name" value="CONSERVED COMPONENT OF ABC TRANSPORTER FOR NATURAL AMINO ACIDS-RELATED"/>
    <property type="match status" value="1"/>
</dbReference>
<evidence type="ECO:0000256" key="3">
    <source>
        <dbReference type="ARBA" id="ARBA00022840"/>
    </source>
</evidence>
<dbReference type="SMART" id="SM00382">
    <property type="entry name" value="AAA"/>
    <property type="match status" value="1"/>
</dbReference>
<keyword evidence="3 5" id="KW-0067">ATP-binding</keyword>
<name>A0AA41RDP4_9BACT</name>
<evidence type="ECO:0000256" key="1">
    <source>
        <dbReference type="ARBA" id="ARBA00022448"/>
    </source>
</evidence>
<keyword evidence="2" id="KW-0547">Nucleotide-binding</keyword>
<dbReference type="SUPFAM" id="SSF52540">
    <property type="entry name" value="P-loop containing nucleoside triphosphate hydrolases"/>
    <property type="match status" value="1"/>
</dbReference>
<dbReference type="GO" id="GO:0005886">
    <property type="term" value="C:plasma membrane"/>
    <property type="evidence" value="ECO:0007669"/>
    <property type="project" value="TreeGrafter"/>
</dbReference>
<dbReference type="GO" id="GO:0005524">
    <property type="term" value="F:ATP binding"/>
    <property type="evidence" value="ECO:0007669"/>
    <property type="project" value="UniProtKB-KW"/>
</dbReference>
<dbReference type="FunFam" id="3.40.50.300:FF:000421">
    <property type="entry name" value="Branched-chain amino acid ABC transporter ATP-binding protein"/>
    <property type="match status" value="1"/>
</dbReference>
<protein>
    <submittedName>
        <fullName evidence="5">ABC transporter ATP-binding protein</fullName>
    </submittedName>
</protein>
<sequence>MAQARAGETLLETTDLVMAFGGLTALMDIHLQVRKGTIKAIIGPNGAGKTTLFNIITGHLAPTEGEVRFKDRVISGCKPHQIAALGISRTFQTVELFSNMTVLENIMTGRHLRIGTAFWRCGLGLPGMRRQERRVAQEAMELLAFIGLADKSHHMAGSLPLGEQKLLEIGRALATDPALVCLDEPAAGLNETESETAARLIAAIKERGITVLLVEHDMKVIMNISDEIMVLNYGARIADGVPTEIQNDPRVIEAYLGDGSGL</sequence>
<evidence type="ECO:0000313" key="6">
    <source>
        <dbReference type="Proteomes" id="UP001165427"/>
    </source>
</evidence>
<evidence type="ECO:0000256" key="2">
    <source>
        <dbReference type="ARBA" id="ARBA00022741"/>
    </source>
</evidence>
<keyword evidence="6" id="KW-1185">Reference proteome</keyword>
<organism evidence="5 6">
    <name type="scientific">Desulfatitalea alkaliphila</name>
    <dbReference type="NCBI Taxonomy" id="2929485"/>
    <lineage>
        <taxon>Bacteria</taxon>
        <taxon>Pseudomonadati</taxon>
        <taxon>Thermodesulfobacteriota</taxon>
        <taxon>Desulfobacteria</taxon>
        <taxon>Desulfobacterales</taxon>
        <taxon>Desulfosarcinaceae</taxon>
        <taxon>Desulfatitalea</taxon>
    </lineage>
</organism>
<dbReference type="Pfam" id="PF12399">
    <property type="entry name" value="BCA_ABC_TP_C"/>
    <property type="match status" value="1"/>
</dbReference>
<evidence type="ECO:0000259" key="4">
    <source>
        <dbReference type="PROSITE" id="PS50893"/>
    </source>
</evidence>
<feature type="domain" description="ABC transporter" evidence="4">
    <location>
        <begin position="11"/>
        <end position="258"/>
    </location>
</feature>
<dbReference type="Proteomes" id="UP001165427">
    <property type="component" value="Unassembled WGS sequence"/>
</dbReference>
<dbReference type="RefSeq" id="WP_246914545.1">
    <property type="nucleotide sequence ID" value="NZ_JALJRB010000037.1"/>
</dbReference>
<dbReference type="InterPro" id="IPR051120">
    <property type="entry name" value="ABC_AA/LPS_Transport"/>
</dbReference>
<dbReference type="EMBL" id="JALJRB010000037">
    <property type="protein sequence ID" value="MCJ8502943.1"/>
    <property type="molecule type" value="Genomic_DNA"/>
</dbReference>
<evidence type="ECO:0000313" key="5">
    <source>
        <dbReference type="EMBL" id="MCJ8502943.1"/>
    </source>
</evidence>
<dbReference type="InterPro" id="IPR003439">
    <property type="entry name" value="ABC_transporter-like_ATP-bd"/>
</dbReference>
<comment type="caution">
    <text evidence="5">The sequence shown here is derived from an EMBL/GenBank/DDBJ whole genome shotgun (WGS) entry which is preliminary data.</text>
</comment>
<dbReference type="InterPro" id="IPR027417">
    <property type="entry name" value="P-loop_NTPase"/>
</dbReference>
<dbReference type="InterPro" id="IPR032823">
    <property type="entry name" value="BCA_ABC_TP_C"/>
</dbReference>
<proteinExistence type="predicted"/>
<dbReference type="PROSITE" id="PS50893">
    <property type="entry name" value="ABC_TRANSPORTER_2"/>
    <property type="match status" value="1"/>
</dbReference>
<dbReference type="Gene3D" id="3.40.50.300">
    <property type="entry name" value="P-loop containing nucleotide triphosphate hydrolases"/>
    <property type="match status" value="1"/>
</dbReference>
<keyword evidence="1" id="KW-0813">Transport</keyword>
<gene>
    <name evidence="5" type="ORF">MRX98_20375</name>
</gene>
<accession>A0AA41RDP4</accession>